<gene>
    <name evidence="1" type="ORF">J1N35_015262</name>
</gene>
<evidence type="ECO:0000313" key="2">
    <source>
        <dbReference type="Proteomes" id="UP000828251"/>
    </source>
</evidence>
<evidence type="ECO:0000313" key="1">
    <source>
        <dbReference type="EMBL" id="KAH1098341.1"/>
    </source>
</evidence>
<keyword evidence="2" id="KW-1185">Reference proteome</keyword>
<dbReference type="AlphaFoldDB" id="A0A9D3VY01"/>
<proteinExistence type="predicted"/>
<dbReference type="Proteomes" id="UP000828251">
    <property type="component" value="Unassembled WGS sequence"/>
</dbReference>
<protein>
    <submittedName>
        <fullName evidence="1">Uncharacterized protein</fullName>
    </submittedName>
</protein>
<comment type="caution">
    <text evidence="1">The sequence shown here is derived from an EMBL/GenBank/DDBJ whole genome shotgun (WGS) entry which is preliminary data.</text>
</comment>
<reference evidence="1 2" key="1">
    <citation type="journal article" date="2021" name="Plant Biotechnol. J.">
        <title>Multi-omics assisted identification of the key and species-specific regulatory components of drought-tolerant mechanisms in Gossypium stocksii.</title>
        <authorList>
            <person name="Yu D."/>
            <person name="Ke L."/>
            <person name="Zhang D."/>
            <person name="Wu Y."/>
            <person name="Sun Y."/>
            <person name="Mei J."/>
            <person name="Sun J."/>
            <person name="Sun Y."/>
        </authorList>
    </citation>
    <scope>NUCLEOTIDE SEQUENCE [LARGE SCALE GENOMIC DNA]</scope>
    <source>
        <strain evidence="2">cv. E1</strain>
        <tissue evidence="1">Leaf</tissue>
    </source>
</reference>
<dbReference type="EMBL" id="JAIQCV010000005">
    <property type="protein sequence ID" value="KAH1098341.1"/>
    <property type="molecule type" value="Genomic_DNA"/>
</dbReference>
<dbReference type="OrthoDB" id="1938246at2759"/>
<sequence length="130" mass="14921">MEEEEEVGGGGSMCGVVMVVVQQLKEPQKRARLHVKKEIGWKAENGASINIWNDAWLSGLGEGRIRNQNINVNFLKVMDLIEMESFTWNVDVLKLLFSEEQIKRILEIPLVDRSQPDVLLWRCDDSCEYS</sequence>
<accession>A0A9D3VY01</accession>
<organism evidence="1 2">
    <name type="scientific">Gossypium stocksii</name>
    <dbReference type="NCBI Taxonomy" id="47602"/>
    <lineage>
        <taxon>Eukaryota</taxon>
        <taxon>Viridiplantae</taxon>
        <taxon>Streptophyta</taxon>
        <taxon>Embryophyta</taxon>
        <taxon>Tracheophyta</taxon>
        <taxon>Spermatophyta</taxon>
        <taxon>Magnoliopsida</taxon>
        <taxon>eudicotyledons</taxon>
        <taxon>Gunneridae</taxon>
        <taxon>Pentapetalae</taxon>
        <taxon>rosids</taxon>
        <taxon>malvids</taxon>
        <taxon>Malvales</taxon>
        <taxon>Malvaceae</taxon>
        <taxon>Malvoideae</taxon>
        <taxon>Gossypium</taxon>
    </lineage>
</organism>
<name>A0A9D3VY01_9ROSI</name>